<dbReference type="AlphaFoldDB" id="A0A811QYW3"/>
<proteinExistence type="predicted"/>
<reference evidence="1" key="1">
    <citation type="submission" date="2020-10" db="EMBL/GenBank/DDBJ databases">
        <authorList>
            <person name="Han B."/>
            <person name="Lu T."/>
            <person name="Zhao Q."/>
            <person name="Huang X."/>
            <person name="Zhao Y."/>
        </authorList>
    </citation>
    <scope>NUCLEOTIDE SEQUENCE</scope>
</reference>
<gene>
    <name evidence="1" type="ORF">NCGR_LOCUS45072</name>
</gene>
<accession>A0A811QYW3</accession>
<comment type="caution">
    <text evidence="1">The sequence shown here is derived from an EMBL/GenBank/DDBJ whole genome shotgun (WGS) entry which is preliminary data.</text>
</comment>
<dbReference type="Proteomes" id="UP000604825">
    <property type="component" value="Unassembled WGS sequence"/>
</dbReference>
<keyword evidence="2" id="KW-1185">Reference proteome</keyword>
<evidence type="ECO:0000313" key="2">
    <source>
        <dbReference type="Proteomes" id="UP000604825"/>
    </source>
</evidence>
<organism evidence="1 2">
    <name type="scientific">Miscanthus lutarioriparius</name>
    <dbReference type="NCBI Taxonomy" id="422564"/>
    <lineage>
        <taxon>Eukaryota</taxon>
        <taxon>Viridiplantae</taxon>
        <taxon>Streptophyta</taxon>
        <taxon>Embryophyta</taxon>
        <taxon>Tracheophyta</taxon>
        <taxon>Spermatophyta</taxon>
        <taxon>Magnoliopsida</taxon>
        <taxon>Liliopsida</taxon>
        <taxon>Poales</taxon>
        <taxon>Poaceae</taxon>
        <taxon>PACMAD clade</taxon>
        <taxon>Panicoideae</taxon>
        <taxon>Andropogonodae</taxon>
        <taxon>Andropogoneae</taxon>
        <taxon>Saccharinae</taxon>
        <taxon>Miscanthus</taxon>
    </lineage>
</organism>
<dbReference type="PANTHER" id="PTHR33186">
    <property type="entry name" value="OS10G0136150 PROTEIN-RELATED"/>
    <property type="match status" value="1"/>
</dbReference>
<sequence>MGLVLCRRGSKLQVLDLMTGDRSALLTKDVKLPVTLKVELAIDSTGVDRLRFHLFALSTDVGHTRLSASVYSSDSGAWTHSVDTLVFGCTIAFIRSLSTLVGDAFYWFHEDVGILRYDLGTQALAIIDVPWNEERGYEYHCSYLFMTKDGLLCIVMLDEYGHTIQFWVWDTVLSSAAKWVLRKTVLLDTPFPLELQLYWPALRIVWFEEENYVIFL</sequence>
<evidence type="ECO:0008006" key="3">
    <source>
        <dbReference type="Google" id="ProtNLM"/>
    </source>
</evidence>
<protein>
    <recommendedName>
        <fullName evidence="3">F-box associated domain-containing protein</fullName>
    </recommendedName>
</protein>
<dbReference type="EMBL" id="CAJGYO010000012">
    <property type="protein sequence ID" value="CAD6261682.1"/>
    <property type="molecule type" value="Genomic_DNA"/>
</dbReference>
<name>A0A811QYW3_9POAL</name>
<evidence type="ECO:0000313" key="1">
    <source>
        <dbReference type="EMBL" id="CAD6261682.1"/>
    </source>
</evidence>